<keyword evidence="1" id="KW-0175">Coiled coil</keyword>
<evidence type="ECO:0000256" key="2">
    <source>
        <dbReference type="SAM" id="MobiDB-lite"/>
    </source>
</evidence>
<evidence type="ECO:0000313" key="5">
    <source>
        <dbReference type="Proteomes" id="UP001055125"/>
    </source>
</evidence>
<evidence type="ECO:0000313" key="4">
    <source>
        <dbReference type="EMBL" id="GJD93951.1"/>
    </source>
</evidence>
<reference evidence="4" key="1">
    <citation type="journal article" date="2021" name="Front. Microbiol.">
        <title>Comprehensive Comparative Genomics and Phenotyping of Methylobacterium Species.</title>
        <authorList>
            <person name="Alessa O."/>
            <person name="Ogura Y."/>
            <person name="Fujitani Y."/>
            <person name="Takami H."/>
            <person name="Hayashi T."/>
            <person name="Sahin N."/>
            <person name="Tani A."/>
        </authorList>
    </citation>
    <scope>NUCLEOTIDE SEQUENCE</scope>
    <source>
        <strain evidence="4">DSM 19015</strain>
    </source>
</reference>
<protein>
    <recommendedName>
        <fullName evidence="3">PilZ domain-containing protein</fullName>
    </recommendedName>
</protein>
<dbReference type="Pfam" id="PF07238">
    <property type="entry name" value="PilZ"/>
    <property type="match status" value="1"/>
</dbReference>
<sequence>MSSFAQSQAETEPAQATSNRAEVRKRCFMAATITFNKGLTTWECVVRNISEGGARIDIDRAVTLPTHFELYIPIQQKRLQTELKWRSENEAGIQFRREEEEAEAESTQEESAALRRRIKELEAEVLRLQNRILQLTDGAI</sequence>
<organism evidence="4 5">
    <name type="scientific">Methylobacterium iners</name>
    <dbReference type="NCBI Taxonomy" id="418707"/>
    <lineage>
        <taxon>Bacteria</taxon>
        <taxon>Pseudomonadati</taxon>
        <taxon>Pseudomonadota</taxon>
        <taxon>Alphaproteobacteria</taxon>
        <taxon>Hyphomicrobiales</taxon>
        <taxon>Methylobacteriaceae</taxon>
        <taxon>Methylobacterium</taxon>
    </lineage>
</organism>
<keyword evidence="5" id="KW-1185">Reference proteome</keyword>
<evidence type="ECO:0000256" key="1">
    <source>
        <dbReference type="SAM" id="Coils"/>
    </source>
</evidence>
<feature type="domain" description="PilZ" evidence="3">
    <location>
        <begin position="19"/>
        <end position="104"/>
    </location>
</feature>
<feature type="coiled-coil region" evidence="1">
    <location>
        <begin position="97"/>
        <end position="138"/>
    </location>
</feature>
<name>A0ABQ4RT55_9HYPH</name>
<dbReference type="InterPro" id="IPR009875">
    <property type="entry name" value="PilZ_domain"/>
</dbReference>
<gene>
    <name evidence="4" type="ORF">OCOJLMKI_1149</name>
</gene>
<dbReference type="SUPFAM" id="SSF141371">
    <property type="entry name" value="PilZ domain-like"/>
    <property type="match status" value="1"/>
</dbReference>
<dbReference type="Proteomes" id="UP001055125">
    <property type="component" value="Unassembled WGS sequence"/>
</dbReference>
<accession>A0ABQ4RT55</accession>
<evidence type="ECO:0000259" key="3">
    <source>
        <dbReference type="Pfam" id="PF07238"/>
    </source>
</evidence>
<comment type="caution">
    <text evidence="4">The sequence shown here is derived from an EMBL/GenBank/DDBJ whole genome shotgun (WGS) entry which is preliminary data.</text>
</comment>
<feature type="region of interest" description="Disordered" evidence="2">
    <location>
        <begin position="1"/>
        <end position="20"/>
    </location>
</feature>
<dbReference type="EMBL" id="BPQP01000017">
    <property type="protein sequence ID" value="GJD93951.1"/>
    <property type="molecule type" value="Genomic_DNA"/>
</dbReference>
<proteinExistence type="predicted"/>
<dbReference type="Gene3D" id="2.40.10.220">
    <property type="entry name" value="predicted glycosyltransferase like domains"/>
    <property type="match status" value="1"/>
</dbReference>
<dbReference type="RefSeq" id="WP_283206705.1">
    <property type="nucleotide sequence ID" value="NZ_BPQP01000017.1"/>
</dbReference>
<reference evidence="4" key="2">
    <citation type="submission" date="2021-08" db="EMBL/GenBank/DDBJ databases">
        <authorList>
            <person name="Tani A."/>
            <person name="Ola A."/>
            <person name="Ogura Y."/>
            <person name="Katsura K."/>
            <person name="Hayashi T."/>
        </authorList>
    </citation>
    <scope>NUCLEOTIDE SEQUENCE</scope>
    <source>
        <strain evidence="4">DSM 19015</strain>
    </source>
</reference>